<evidence type="ECO:0000313" key="4">
    <source>
        <dbReference type="WBParaSite" id="ECPE_0001828201-mRNA-1"/>
    </source>
</evidence>
<reference evidence="4" key="1">
    <citation type="submission" date="2016-06" db="UniProtKB">
        <authorList>
            <consortium name="WormBaseParasite"/>
        </authorList>
    </citation>
    <scope>IDENTIFICATION</scope>
</reference>
<evidence type="ECO:0000313" key="2">
    <source>
        <dbReference type="EMBL" id="VDP95877.1"/>
    </source>
</evidence>
<keyword evidence="3" id="KW-1185">Reference proteome</keyword>
<accession>A0A183BG97</accession>
<protein>
    <submittedName>
        <fullName evidence="4">Gag-pol polyprotein</fullName>
    </submittedName>
</protein>
<sequence>MGSPRKDSGDYSDDESASPPTVRTRLPQVTFTAAPAIQLEPPPRFEAGTNLILWQTKMQRSLRRVPTEEHSLCILDRLSDQVQELLINENMDEDSLPP</sequence>
<dbReference type="WBParaSite" id="ECPE_0001828201-mRNA-1">
    <property type="protein sequence ID" value="ECPE_0001828201-mRNA-1"/>
    <property type="gene ID" value="ECPE_0001828201"/>
</dbReference>
<evidence type="ECO:0000313" key="3">
    <source>
        <dbReference type="Proteomes" id="UP000272942"/>
    </source>
</evidence>
<proteinExistence type="predicted"/>
<organism evidence="4">
    <name type="scientific">Echinostoma caproni</name>
    <dbReference type="NCBI Taxonomy" id="27848"/>
    <lineage>
        <taxon>Eukaryota</taxon>
        <taxon>Metazoa</taxon>
        <taxon>Spiralia</taxon>
        <taxon>Lophotrochozoa</taxon>
        <taxon>Platyhelminthes</taxon>
        <taxon>Trematoda</taxon>
        <taxon>Digenea</taxon>
        <taxon>Plagiorchiida</taxon>
        <taxon>Echinostomata</taxon>
        <taxon>Echinostomatoidea</taxon>
        <taxon>Echinostomatidae</taxon>
        <taxon>Echinostoma</taxon>
    </lineage>
</organism>
<dbReference type="AlphaFoldDB" id="A0A183BG97"/>
<dbReference type="OrthoDB" id="6270854at2759"/>
<dbReference type="Proteomes" id="UP000272942">
    <property type="component" value="Unassembled WGS sequence"/>
</dbReference>
<gene>
    <name evidence="2" type="ORF">ECPE_LOCUS18232</name>
</gene>
<reference evidence="2 3" key="2">
    <citation type="submission" date="2018-11" db="EMBL/GenBank/DDBJ databases">
        <authorList>
            <consortium name="Pathogen Informatics"/>
        </authorList>
    </citation>
    <scope>NUCLEOTIDE SEQUENCE [LARGE SCALE GENOMIC DNA]</scope>
    <source>
        <strain evidence="2 3">Egypt</strain>
    </source>
</reference>
<evidence type="ECO:0000256" key="1">
    <source>
        <dbReference type="SAM" id="MobiDB-lite"/>
    </source>
</evidence>
<dbReference type="EMBL" id="UZAN01075989">
    <property type="protein sequence ID" value="VDP95877.1"/>
    <property type="molecule type" value="Genomic_DNA"/>
</dbReference>
<name>A0A183BG97_9TREM</name>
<feature type="region of interest" description="Disordered" evidence="1">
    <location>
        <begin position="1"/>
        <end position="27"/>
    </location>
</feature>